<protein>
    <recommendedName>
        <fullName evidence="2">Secretion system C-terminal sorting domain-containing protein</fullName>
    </recommendedName>
</protein>
<dbReference type="InterPro" id="IPR035986">
    <property type="entry name" value="PKD_dom_sf"/>
</dbReference>
<dbReference type="InterPro" id="IPR029058">
    <property type="entry name" value="AB_hydrolase_fold"/>
</dbReference>
<dbReference type="InterPro" id="IPR026444">
    <property type="entry name" value="Secre_tail"/>
</dbReference>
<dbReference type="RefSeq" id="WP_194121860.1">
    <property type="nucleotide sequence ID" value="NZ_JACYGY010000001.1"/>
</dbReference>
<organism evidence="3 4">
    <name type="scientific">Dyadobacter subterraneus</name>
    <dbReference type="NCBI Taxonomy" id="2773304"/>
    <lineage>
        <taxon>Bacteria</taxon>
        <taxon>Pseudomonadati</taxon>
        <taxon>Bacteroidota</taxon>
        <taxon>Cytophagia</taxon>
        <taxon>Cytophagales</taxon>
        <taxon>Spirosomataceae</taxon>
        <taxon>Dyadobacter</taxon>
    </lineage>
</organism>
<comment type="caution">
    <text evidence="3">The sequence shown here is derived from an EMBL/GenBank/DDBJ whole genome shotgun (WGS) entry which is preliminary data.</text>
</comment>
<proteinExistence type="predicted"/>
<feature type="chain" id="PRO_5046619856" description="Secretion system C-terminal sorting domain-containing protein" evidence="1">
    <location>
        <begin position="26"/>
        <end position="1004"/>
    </location>
</feature>
<keyword evidence="1" id="KW-0732">Signal</keyword>
<accession>A0ABR9WE20</accession>
<keyword evidence="4" id="KW-1185">Reference proteome</keyword>
<dbReference type="Proteomes" id="UP000634134">
    <property type="component" value="Unassembled WGS sequence"/>
</dbReference>
<sequence length="1004" mass="108111">MKNSLLVRGLGCALMLLLLTLNLKAQVPDDYRTKMNSVFANLNKTYITTGYLSEYAFPFIPLENFNGTLNANNVTNTQIWQMAYATWYTSYIASSSTPGTNPSVVNTSTYTALNSSTNIPILLLYGKYNSLKTNAVSSNLLSVSNSQFYDVAGRSQTPYDERTLFVAAPGKTFSSTNVVSFIFNSSLSFGNGGSISSIAIDFGEGAGYQTASWGTALSHTFNSVGNKRIKVRVTPAVGSTVENHFDFQIYSNDVCNICRFGTSFYTSHTFAATTSHSGGIGYIRYSQNNTSSPKRLKKPLIVVEGFDVHSIAPNLAENYSYRDFILNLNDLGGATGTFDFNGSLDDSNYDLIFLDYNNGTDDIIRNAALLQDLIIWVNGQKVTGDSDNVVMGLSMGGLVGRYALAKMVRNSIATQTRLFIAHDSPQRGANVPLGVQVAPRHLGALGFLGLFTARDVIPELDQTLKLFDATATGQLLINKVTNSTGSISANSFLNNDYWNMVNLPSAPPYRLVATSDGSQCGVALFSPSTQLANFTASGFLTPLPWINNNRLTTTLTINSSANQSTSTVFNVSLSSVFNLLSVISINVPIASHSVTGASIPFYDGAPGGTYPVSDYLGSEFKPSASFKVLWFLQAGYSSTLRDEFCFVPTASALDVTNFTASNLTASNIDAVSPGNPSRLGKFIAQESFTKPSTSATAYNEKHIRFTARNGQWLYNEMENPSINTLHCSTECSFSGISITGPSLICTTGTYSLSPALNFVTPTWSSSNTGLLTINSVSGLATKVGNAQYATVSSLINGCNVGLSKTVYVGTPTAPSLLYVPNASPDNQLCRNTDTAITLTNSNQTSQSVTQYDWSAGSWASYLITYPGTPIPTTYALFNVPSSGPTSQSISVTAQNACGVSSPITKIFVTVACGGPISRMAYPNPASDILTLGFEESNHKLPEQILLYNEESQKVVYSITYEELAIALSKAMTIDIPVKNYPRGTYYLHIVKSEGDVDKTRVILE</sequence>
<dbReference type="SUPFAM" id="SSF53474">
    <property type="entry name" value="alpha/beta-Hydrolases"/>
    <property type="match status" value="1"/>
</dbReference>
<dbReference type="EMBL" id="JACYGY010000001">
    <property type="protein sequence ID" value="MBE9463747.1"/>
    <property type="molecule type" value="Genomic_DNA"/>
</dbReference>
<name>A0ABR9WE20_9BACT</name>
<feature type="domain" description="Secretion system C-terminal sorting" evidence="2">
    <location>
        <begin position="921"/>
        <end position="1001"/>
    </location>
</feature>
<reference evidence="4" key="1">
    <citation type="submission" date="2023-07" db="EMBL/GenBank/DDBJ databases">
        <title>Dyadobacter sp. nov 'subterranea' isolated from contaminted grondwater.</title>
        <authorList>
            <person name="Szabo I."/>
            <person name="Al-Omari J."/>
            <person name="Szerdahelyi S.G."/>
            <person name="Rado J."/>
        </authorList>
    </citation>
    <scope>NUCLEOTIDE SEQUENCE [LARGE SCALE GENOMIC DNA]</scope>
    <source>
        <strain evidence="4">UP-52</strain>
    </source>
</reference>
<evidence type="ECO:0000259" key="2">
    <source>
        <dbReference type="Pfam" id="PF18962"/>
    </source>
</evidence>
<gene>
    <name evidence="3" type="ORF">IEE83_17830</name>
</gene>
<evidence type="ECO:0000313" key="4">
    <source>
        <dbReference type="Proteomes" id="UP000634134"/>
    </source>
</evidence>
<dbReference type="Gene3D" id="3.40.50.1820">
    <property type="entry name" value="alpha/beta hydrolase"/>
    <property type="match status" value="1"/>
</dbReference>
<feature type="signal peptide" evidence="1">
    <location>
        <begin position="1"/>
        <end position="25"/>
    </location>
</feature>
<dbReference type="SUPFAM" id="SSF49299">
    <property type="entry name" value="PKD domain"/>
    <property type="match status" value="1"/>
</dbReference>
<evidence type="ECO:0000313" key="3">
    <source>
        <dbReference type="EMBL" id="MBE9463747.1"/>
    </source>
</evidence>
<evidence type="ECO:0000256" key="1">
    <source>
        <dbReference type="SAM" id="SignalP"/>
    </source>
</evidence>
<dbReference type="Pfam" id="PF18962">
    <property type="entry name" value="Por_Secre_tail"/>
    <property type="match status" value="1"/>
</dbReference>